<dbReference type="PROSITE" id="PS51257">
    <property type="entry name" value="PROKAR_LIPOPROTEIN"/>
    <property type="match status" value="1"/>
</dbReference>
<evidence type="ECO:0000313" key="3">
    <source>
        <dbReference type="Proteomes" id="UP000199109"/>
    </source>
</evidence>
<dbReference type="EMBL" id="FNAO01000009">
    <property type="protein sequence ID" value="SDE99090.1"/>
    <property type="molecule type" value="Genomic_DNA"/>
</dbReference>
<accession>A0A1G7HF53</accession>
<evidence type="ECO:0000256" key="1">
    <source>
        <dbReference type="SAM" id="Phobius"/>
    </source>
</evidence>
<keyword evidence="1" id="KW-1133">Transmembrane helix</keyword>
<gene>
    <name evidence="2" type="ORF">SAMN05421636_109147</name>
</gene>
<feature type="transmembrane region" description="Helical" evidence="1">
    <location>
        <begin position="39"/>
        <end position="57"/>
    </location>
</feature>
<dbReference type="STRING" id="641691.SAMN05421636_109147"/>
<organism evidence="2 3">
    <name type="scientific">Pricia antarctica</name>
    <dbReference type="NCBI Taxonomy" id="641691"/>
    <lineage>
        <taxon>Bacteria</taxon>
        <taxon>Pseudomonadati</taxon>
        <taxon>Bacteroidota</taxon>
        <taxon>Flavobacteriia</taxon>
        <taxon>Flavobacteriales</taxon>
        <taxon>Flavobacteriaceae</taxon>
        <taxon>Pricia</taxon>
    </lineage>
</organism>
<sequence length="71" mass="7943">MDTIKKIIGLLTNVRIISAITWAAVMIGCSLVLSDTEYSMPIFTILIVGYTLHFLLLSRESTENEKAINQK</sequence>
<name>A0A1G7HF53_9FLAO</name>
<keyword evidence="1" id="KW-0472">Membrane</keyword>
<reference evidence="2 3" key="1">
    <citation type="submission" date="2016-10" db="EMBL/GenBank/DDBJ databases">
        <authorList>
            <person name="de Groot N.N."/>
        </authorList>
    </citation>
    <scope>NUCLEOTIDE SEQUENCE [LARGE SCALE GENOMIC DNA]</scope>
    <source>
        <strain evidence="2 3">DSM 23421</strain>
    </source>
</reference>
<proteinExistence type="predicted"/>
<evidence type="ECO:0000313" key="2">
    <source>
        <dbReference type="EMBL" id="SDE99090.1"/>
    </source>
</evidence>
<dbReference type="Proteomes" id="UP000199109">
    <property type="component" value="Unassembled WGS sequence"/>
</dbReference>
<keyword evidence="3" id="KW-1185">Reference proteome</keyword>
<keyword evidence="1" id="KW-0812">Transmembrane</keyword>
<feature type="transmembrane region" description="Helical" evidence="1">
    <location>
        <begin position="12"/>
        <end position="33"/>
    </location>
</feature>
<protein>
    <submittedName>
        <fullName evidence="2">Uncharacterized protein</fullName>
    </submittedName>
</protein>
<dbReference type="AlphaFoldDB" id="A0A1G7HF53"/>
<dbReference type="RefSeq" id="WP_091872826.1">
    <property type="nucleotide sequence ID" value="NZ_FNAO01000009.1"/>
</dbReference>